<dbReference type="SMART" id="SM01124">
    <property type="entry name" value="DBR1"/>
    <property type="match status" value="1"/>
</dbReference>
<feature type="domain" description="Lariat debranching enzyme C-terminal" evidence="14">
    <location>
        <begin position="236"/>
        <end position="444"/>
    </location>
</feature>
<protein>
    <submittedName>
        <fullName evidence="15">Ser/Thr phosphatase family protein</fullName>
    </submittedName>
</protein>
<organism evidence="15 16">
    <name type="scientific">Toxoplasma gondii GAB2-2007-GAL-DOM2</name>
    <dbReference type="NCBI Taxonomy" id="1130820"/>
    <lineage>
        <taxon>Eukaryota</taxon>
        <taxon>Sar</taxon>
        <taxon>Alveolata</taxon>
        <taxon>Apicomplexa</taxon>
        <taxon>Conoidasida</taxon>
        <taxon>Coccidia</taxon>
        <taxon>Eucoccidiorida</taxon>
        <taxon>Eimeriorina</taxon>
        <taxon>Sarcocystidae</taxon>
        <taxon>Toxoplasma</taxon>
    </lineage>
</organism>
<name>A0A086JCA6_TOXGO</name>
<evidence type="ECO:0000256" key="1">
    <source>
        <dbReference type="ARBA" id="ARBA00001936"/>
    </source>
</evidence>
<comment type="similarity">
    <text evidence="5">Belongs to the lariat debranching enzyme family.</text>
</comment>
<dbReference type="PANTHER" id="PTHR12849">
    <property type="entry name" value="RNA LARIAT DEBRANCHING ENZYME"/>
    <property type="match status" value="1"/>
</dbReference>
<dbReference type="InterPro" id="IPR007708">
    <property type="entry name" value="DBR1_C"/>
</dbReference>
<dbReference type="EMBL" id="AHZU02001696">
    <property type="protein sequence ID" value="KFG29774.1"/>
    <property type="molecule type" value="Genomic_DNA"/>
</dbReference>
<keyword evidence="8" id="KW-0378">Hydrolase</keyword>
<dbReference type="Pfam" id="PF00149">
    <property type="entry name" value="Metallophos"/>
    <property type="match status" value="1"/>
</dbReference>
<dbReference type="OrthoDB" id="407609at2759"/>
<accession>A0A086JCA6</accession>
<proteinExistence type="inferred from homology"/>
<dbReference type="Proteomes" id="UP000028837">
    <property type="component" value="Unassembled WGS sequence"/>
</dbReference>
<dbReference type="InterPro" id="IPR029052">
    <property type="entry name" value="Metallo-depent_PP-like"/>
</dbReference>
<evidence type="ECO:0000256" key="9">
    <source>
        <dbReference type="ARBA" id="ARBA00022833"/>
    </source>
</evidence>
<keyword evidence="9" id="KW-0862">Zinc</keyword>
<dbReference type="SUPFAM" id="SSF56300">
    <property type="entry name" value="Metallo-dependent phosphatases"/>
    <property type="match status" value="1"/>
</dbReference>
<dbReference type="InterPro" id="IPR041816">
    <property type="entry name" value="Dbr1_N"/>
</dbReference>
<evidence type="ECO:0000256" key="3">
    <source>
        <dbReference type="ARBA" id="ARBA00001954"/>
    </source>
</evidence>
<dbReference type="Pfam" id="PF05011">
    <property type="entry name" value="DBR1"/>
    <property type="match status" value="1"/>
</dbReference>
<comment type="subcellular location">
    <subcellularLocation>
        <location evidence="4">Nucleus</location>
    </subcellularLocation>
</comment>
<dbReference type="GO" id="GO:0005634">
    <property type="term" value="C:nucleus"/>
    <property type="evidence" value="ECO:0007669"/>
    <property type="project" value="UniProtKB-SubCell"/>
</dbReference>
<sequence length="496" mass="55566">MKIAIEGCCHGELDAIYSSLARLEEMHKMKVDLLICCGDFQCVRDSNDLQFLACPPKYRDLRDFPAYFRGEKEAPCLTVFVGGNHEAPTVLRELYYGGWVAPKIFYLGHAGVVNVGGVRIAGLSGIFKSQDYRKGYFERPPYTEDTMRSAYHVREFEIAKLSELTGRVDIVVTHDWPEGIYDFGDKTELIRQKPFLEKDIQAHELGNPHSMELLKKLKPAFWFAAHLHTRFAAVYVHPGPEGKATRFLALDKVLPRREFLQILEVEPLLPAGYVQQLSPGISRRSPTLCYDEEWLAILRANQQVLPVSRFPQKSCLVTKATADDLATVKKNLASLGLRNYRETSSPKRLSLNSVGAAAAAEDARRESDGDRRSAREEKEGCEEAAAGASAGASVQRTDVAAETPPQPQGGQEESTVFEWINWADPRAPYTELKEQRLFLLRDILGFDEADDKFGEARQREAAGVDVPVDWTSGHVDPQRTTEEVDICLDLSDEETA</sequence>
<keyword evidence="10" id="KW-0408">Iron</keyword>
<keyword evidence="11" id="KW-0464">Manganese</keyword>
<evidence type="ECO:0000256" key="7">
    <source>
        <dbReference type="ARBA" id="ARBA00022723"/>
    </source>
</evidence>
<keyword evidence="7" id="KW-0479">Metal-binding</keyword>
<evidence type="ECO:0000256" key="2">
    <source>
        <dbReference type="ARBA" id="ARBA00001947"/>
    </source>
</evidence>
<keyword evidence="12" id="KW-0539">Nucleus</keyword>
<evidence type="ECO:0000313" key="15">
    <source>
        <dbReference type="EMBL" id="KFG29774.1"/>
    </source>
</evidence>
<feature type="compositionally biased region" description="Basic and acidic residues" evidence="13">
    <location>
        <begin position="361"/>
        <end position="378"/>
    </location>
</feature>
<feature type="compositionally biased region" description="Low complexity" evidence="13">
    <location>
        <begin position="383"/>
        <end position="393"/>
    </location>
</feature>
<evidence type="ECO:0000313" key="16">
    <source>
        <dbReference type="Proteomes" id="UP000028837"/>
    </source>
</evidence>
<dbReference type="GO" id="GO:0000398">
    <property type="term" value="P:mRNA splicing, via spliceosome"/>
    <property type="evidence" value="ECO:0007669"/>
    <property type="project" value="TreeGrafter"/>
</dbReference>
<comment type="cofactor">
    <cofactor evidence="1">
        <name>Mn(2+)</name>
        <dbReference type="ChEBI" id="CHEBI:29035"/>
    </cofactor>
</comment>
<dbReference type="FunFam" id="3.60.21.10:FF:000035">
    <property type="entry name" value="Lariat debranching enzyme"/>
    <property type="match status" value="1"/>
</dbReference>
<evidence type="ECO:0000256" key="13">
    <source>
        <dbReference type="SAM" id="MobiDB-lite"/>
    </source>
</evidence>
<comment type="cofactor">
    <cofactor evidence="2">
        <name>Zn(2+)</name>
        <dbReference type="ChEBI" id="CHEBI:29105"/>
    </cofactor>
</comment>
<evidence type="ECO:0000256" key="6">
    <source>
        <dbReference type="ARBA" id="ARBA00022664"/>
    </source>
</evidence>
<keyword evidence="6" id="KW-0507">mRNA processing</keyword>
<gene>
    <name evidence="15" type="ORF">TGDOM2_238230</name>
</gene>
<comment type="caution">
    <text evidence="15">The sequence shown here is derived from an EMBL/GenBank/DDBJ whole genome shotgun (WGS) entry which is preliminary data.</text>
</comment>
<dbReference type="GO" id="GO:0046872">
    <property type="term" value="F:metal ion binding"/>
    <property type="evidence" value="ECO:0007669"/>
    <property type="project" value="UniProtKB-KW"/>
</dbReference>
<dbReference type="VEuPathDB" id="ToxoDB:TGDOM2_238230"/>
<dbReference type="AlphaFoldDB" id="A0A086JCA6"/>
<dbReference type="CDD" id="cd00844">
    <property type="entry name" value="MPP_Dbr1_N"/>
    <property type="match status" value="1"/>
</dbReference>
<evidence type="ECO:0000256" key="4">
    <source>
        <dbReference type="ARBA" id="ARBA00004123"/>
    </source>
</evidence>
<evidence type="ECO:0000259" key="14">
    <source>
        <dbReference type="SMART" id="SM01124"/>
    </source>
</evidence>
<reference evidence="15 16" key="1">
    <citation type="submission" date="2014-02" db="EMBL/GenBank/DDBJ databases">
        <authorList>
            <person name="Sibley D."/>
            <person name="Venepally P."/>
            <person name="Karamycheva S."/>
            <person name="Hadjithomas M."/>
            <person name="Khan A."/>
            <person name="Brunk B."/>
            <person name="Roos D."/>
            <person name="Caler E."/>
            <person name="Lorenzi H."/>
        </authorList>
    </citation>
    <scope>NUCLEOTIDE SEQUENCE [LARGE SCALE GENOMIC DNA]</scope>
    <source>
        <strain evidence="15 16">GAB2-2007-GAL-DOM2</strain>
    </source>
</reference>
<dbReference type="InterPro" id="IPR004843">
    <property type="entry name" value="Calcineurin-like_PHP"/>
</dbReference>
<feature type="region of interest" description="Disordered" evidence="13">
    <location>
        <begin position="351"/>
        <end position="413"/>
    </location>
</feature>
<evidence type="ECO:0000256" key="11">
    <source>
        <dbReference type="ARBA" id="ARBA00023211"/>
    </source>
</evidence>
<evidence type="ECO:0000256" key="12">
    <source>
        <dbReference type="ARBA" id="ARBA00023242"/>
    </source>
</evidence>
<evidence type="ECO:0000256" key="10">
    <source>
        <dbReference type="ARBA" id="ARBA00023004"/>
    </source>
</evidence>
<dbReference type="PANTHER" id="PTHR12849:SF0">
    <property type="entry name" value="LARIAT DEBRANCHING ENZYME"/>
    <property type="match status" value="1"/>
</dbReference>
<evidence type="ECO:0000256" key="5">
    <source>
        <dbReference type="ARBA" id="ARBA00006045"/>
    </source>
</evidence>
<dbReference type="GO" id="GO:0008419">
    <property type="term" value="F:RNA lariat debranching enzyme activity"/>
    <property type="evidence" value="ECO:0007669"/>
    <property type="project" value="TreeGrafter"/>
</dbReference>
<comment type="cofactor">
    <cofactor evidence="3">
        <name>Fe(2+)</name>
        <dbReference type="ChEBI" id="CHEBI:29033"/>
    </cofactor>
</comment>
<evidence type="ECO:0000256" key="8">
    <source>
        <dbReference type="ARBA" id="ARBA00022801"/>
    </source>
</evidence>
<dbReference type="Gene3D" id="3.60.21.10">
    <property type="match status" value="1"/>
</dbReference>